<dbReference type="OrthoDB" id="5831138at2759"/>
<dbReference type="EMBL" id="JARK01001412">
    <property type="protein sequence ID" value="EYC06463.1"/>
    <property type="molecule type" value="Genomic_DNA"/>
</dbReference>
<protein>
    <recommendedName>
        <fullName evidence="1">Reverse transcriptase domain-containing protein</fullName>
    </recommendedName>
</protein>
<dbReference type="PROSITE" id="PS50878">
    <property type="entry name" value="RT_POL"/>
    <property type="match status" value="1"/>
</dbReference>
<name>A0A016TVR9_9BILA</name>
<accession>A0A016TVR9</accession>
<dbReference type="Proteomes" id="UP000024635">
    <property type="component" value="Unassembled WGS sequence"/>
</dbReference>
<gene>
    <name evidence="2" type="primary">Acey_s0076.g997</name>
    <name evidence="2" type="ORF">Y032_0076g997</name>
</gene>
<dbReference type="STRING" id="53326.A0A016TVR9"/>
<dbReference type="PANTHER" id="PTHR21301">
    <property type="entry name" value="REVERSE TRANSCRIPTASE"/>
    <property type="match status" value="1"/>
</dbReference>
<dbReference type="SUPFAM" id="SSF56672">
    <property type="entry name" value="DNA/RNA polymerases"/>
    <property type="match status" value="1"/>
</dbReference>
<dbReference type="AlphaFoldDB" id="A0A016TVR9"/>
<proteinExistence type="predicted"/>
<evidence type="ECO:0000313" key="3">
    <source>
        <dbReference type="Proteomes" id="UP000024635"/>
    </source>
</evidence>
<dbReference type="PANTHER" id="PTHR21301:SF10">
    <property type="entry name" value="REVERSE TRANSCRIPTASE DOMAIN-CONTAINING PROTEIN"/>
    <property type="match status" value="1"/>
</dbReference>
<organism evidence="2 3">
    <name type="scientific">Ancylostoma ceylanicum</name>
    <dbReference type="NCBI Taxonomy" id="53326"/>
    <lineage>
        <taxon>Eukaryota</taxon>
        <taxon>Metazoa</taxon>
        <taxon>Ecdysozoa</taxon>
        <taxon>Nematoda</taxon>
        <taxon>Chromadorea</taxon>
        <taxon>Rhabditida</taxon>
        <taxon>Rhabditina</taxon>
        <taxon>Rhabditomorpha</taxon>
        <taxon>Strongyloidea</taxon>
        <taxon>Ancylostomatidae</taxon>
        <taxon>Ancylostomatinae</taxon>
        <taxon>Ancylostoma</taxon>
    </lineage>
</organism>
<comment type="caution">
    <text evidence="2">The sequence shown here is derived from an EMBL/GenBank/DDBJ whole genome shotgun (WGS) entry which is preliminary data.</text>
</comment>
<sequence length="421" mass="47721">MESFDVTSLYTNVNNSSALQALSEMLELHGRGMLTHGLSKARIMTLVKKCLSCNIFKWSGAYFSQIRGLAMGQRLAPVLAICFMSKIEEPVLSRRPLMYCRYIDDCCIVTSTQSEMDECFRILNQQSQYISFTREKPCEGWLPYLNTQLMLANGTLHVKWYRKESSKNIILHARSAHPVAVKRAIVRNVFRTALKVSNGETERQESLRLAKEIISSNGYSPQPRRARKPRAAITSNGDERRLPLCLPFICDRVSTAIRQCLIQAQLHDVVLVNIPNKNIRRQLVRNRLYDKSCVSRNCVICPSGKIGDCAKSGVVYQIECQTCHATYIGETGRPLSVRINEHLASKRRQSLISPLGKHRKEDHDGVDFDMKCIILALESDISARKALEALWILARTHGLNSRNEQMSITSDLMPFLSLCEL</sequence>
<reference evidence="3" key="1">
    <citation type="journal article" date="2015" name="Nat. Genet.">
        <title>The genome and transcriptome of the zoonotic hookworm Ancylostoma ceylanicum identify infection-specific gene families.</title>
        <authorList>
            <person name="Schwarz E.M."/>
            <person name="Hu Y."/>
            <person name="Antoshechkin I."/>
            <person name="Miller M.M."/>
            <person name="Sternberg P.W."/>
            <person name="Aroian R.V."/>
        </authorList>
    </citation>
    <scope>NUCLEOTIDE SEQUENCE</scope>
    <source>
        <strain evidence="3">HY135</strain>
    </source>
</reference>
<dbReference type="Pfam" id="PF26215">
    <property type="entry name" value="HTH_animal"/>
    <property type="match status" value="1"/>
</dbReference>
<evidence type="ECO:0000259" key="1">
    <source>
        <dbReference type="PROSITE" id="PS50878"/>
    </source>
</evidence>
<dbReference type="InterPro" id="IPR000477">
    <property type="entry name" value="RT_dom"/>
</dbReference>
<keyword evidence="3" id="KW-1185">Reference proteome</keyword>
<dbReference type="CDD" id="cd10442">
    <property type="entry name" value="GIY-YIG_PLEs"/>
    <property type="match status" value="1"/>
</dbReference>
<dbReference type="Pfam" id="PF00078">
    <property type="entry name" value="RVT_1"/>
    <property type="match status" value="1"/>
</dbReference>
<dbReference type="Pfam" id="PF01541">
    <property type="entry name" value="GIY-YIG"/>
    <property type="match status" value="1"/>
</dbReference>
<dbReference type="InterPro" id="IPR043502">
    <property type="entry name" value="DNA/RNA_pol_sf"/>
</dbReference>
<evidence type="ECO:0000313" key="2">
    <source>
        <dbReference type="EMBL" id="EYC06463.1"/>
    </source>
</evidence>
<feature type="domain" description="Reverse transcriptase" evidence="1">
    <location>
        <begin position="1"/>
        <end position="156"/>
    </location>
</feature>
<dbReference type="InterPro" id="IPR058912">
    <property type="entry name" value="HTH_animal"/>
</dbReference>
<dbReference type="InterPro" id="IPR000305">
    <property type="entry name" value="GIY-YIG_endonuc"/>
</dbReference>